<keyword evidence="3" id="KW-1185">Reference proteome</keyword>
<sequence length="65" mass="7500">MQHGLSCSATVVLEAYGKWKQRKIEKPSSSDKTTNNSTDEEYEESLDLGYDKLTFATLRWSLQQR</sequence>
<dbReference type="RefSeq" id="XP_002781696.1">
    <property type="nucleotide sequence ID" value="XM_002781650.1"/>
</dbReference>
<evidence type="ECO:0000313" key="2">
    <source>
        <dbReference type="EMBL" id="EER13491.1"/>
    </source>
</evidence>
<dbReference type="Proteomes" id="UP000007800">
    <property type="component" value="Unassembled WGS sequence"/>
</dbReference>
<dbReference type="EMBL" id="GG675180">
    <property type="protein sequence ID" value="EER13491.1"/>
    <property type="molecule type" value="Genomic_DNA"/>
</dbReference>
<accession>C5KPU4</accession>
<gene>
    <name evidence="2" type="ORF">Pmar_PMAR000078</name>
</gene>
<evidence type="ECO:0000313" key="3">
    <source>
        <dbReference type="Proteomes" id="UP000007800"/>
    </source>
</evidence>
<feature type="region of interest" description="Disordered" evidence="1">
    <location>
        <begin position="21"/>
        <end position="44"/>
    </location>
</feature>
<dbReference type="AlphaFoldDB" id="C5KPU4"/>
<dbReference type="GeneID" id="9042232"/>
<organism evidence="3">
    <name type="scientific">Perkinsus marinus (strain ATCC 50983 / TXsc)</name>
    <dbReference type="NCBI Taxonomy" id="423536"/>
    <lineage>
        <taxon>Eukaryota</taxon>
        <taxon>Sar</taxon>
        <taxon>Alveolata</taxon>
        <taxon>Perkinsozoa</taxon>
        <taxon>Perkinsea</taxon>
        <taxon>Perkinsida</taxon>
        <taxon>Perkinsidae</taxon>
        <taxon>Perkinsus</taxon>
    </lineage>
</organism>
<proteinExistence type="predicted"/>
<protein>
    <submittedName>
        <fullName evidence="2">Uncharacterized protein</fullName>
    </submittedName>
</protein>
<reference evidence="2 3" key="1">
    <citation type="submission" date="2008-07" db="EMBL/GenBank/DDBJ databases">
        <authorList>
            <person name="El-Sayed N."/>
            <person name="Caler E."/>
            <person name="Inman J."/>
            <person name="Amedeo P."/>
            <person name="Hass B."/>
            <person name="Wortman J."/>
        </authorList>
    </citation>
    <scope>NUCLEOTIDE SEQUENCE [LARGE SCALE GENOMIC DNA]</scope>
    <source>
        <strain evidence="3">ATCC 50983 / TXsc</strain>
    </source>
</reference>
<dbReference type="InParanoid" id="C5KPU4"/>
<evidence type="ECO:0000256" key="1">
    <source>
        <dbReference type="SAM" id="MobiDB-lite"/>
    </source>
</evidence>
<name>C5KPU4_PERM5</name>